<evidence type="ECO:0008006" key="4">
    <source>
        <dbReference type="Google" id="ProtNLM"/>
    </source>
</evidence>
<feature type="transmembrane region" description="Helical" evidence="1">
    <location>
        <begin position="189"/>
        <end position="208"/>
    </location>
</feature>
<accession>A0ABP3BD12</accession>
<protein>
    <recommendedName>
        <fullName evidence="4">Integral membrane protein</fullName>
    </recommendedName>
</protein>
<comment type="caution">
    <text evidence="2">The sequence shown here is derived from an EMBL/GenBank/DDBJ whole genome shotgun (WGS) entry which is preliminary data.</text>
</comment>
<dbReference type="RefSeq" id="WP_034643184.1">
    <property type="nucleotide sequence ID" value="NZ_ARZX01000001.1"/>
</dbReference>
<keyword evidence="1" id="KW-0812">Transmembrane</keyword>
<keyword evidence="3" id="KW-1185">Reference proteome</keyword>
<feature type="transmembrane region" description="Helical" evidence="1">
    <location>
        <begin position="21"/>
        <end position="40"/>
    </location>
</feature>
<keyword evidence="1" id="KW-1133">Transmembrane helix</keyword>
<feature type="transmembrane region" description="Helical" evidence="1">
    <location>
        <begin position="52"/>
        <end position="72"/>
    </location>
</feature>
<dbReference type="EMBL" id="ARZX01000001">
    <property type="protein sequence ID" value="EWH15266.1"/>
    <property type="molecule type" value="Genomic_DNA"/>
</dbReference>
<reference evidence="2 3" key="1">
    <citation type="journal article" date="2014" name="Genome Announc.">
        <title>Draft Genome Sequence of the Carrageenan-Degrading Bacterium Cellulophaga sp. Strain KL-A, Isolated from Decaying Marine Algae.</title>
        <authorList>
            <person name="Shan D."/>
            <person name="Ying J."/>
            <person name="Li X."/>
            <person name="Gao Z."/>
            <person name="Wei G."/>
            <person name="Shao Z."/>
        </authorList>
    </citation>
    <scope>NUCLEOTIDE SEQUENCE [LARGE SCALE GENOMIC DNA]</scope>
    <source>
        <strain evidence="2 3">KL-A</strain>
    </source>
</reference>
<organism evidence="2 3">
    <name type="scientific">Cellulophaga geojensis KL-A</name>
    <dbReference type="NCBI Taxonomy" id="1328323"/>
    <lineage>
        <taxon>Bacteria</taxon>
        <taxon>Pseudomonadati</taxon>
        <taxon>Bacteroidota</taxon>
        <taxon>Flavobacteriia</taxon>
        <taxon>Flavobacteriales</taxon>
        <taxon>Flavobacteriaceae</taxon>
        <taxon>Cellulophaga</taxon>
    </lineage>
</organism>
<evidence type="ECO:0000313" key="2">
    <source>
        <dbReference type="EMBL" id="EWH15266.1"/>
    </source>
</evidence>
<dbReference type="Proteomes" id="UP000019275">
    <property type="component" value="Unassembled WGS sequence"/>
</dbReference>
<evidence type="ECO:0000256" key="1">
    <source>
        <dbReference type="SAM" id="Phobius"/>
    </source>
</evidence>
<gene>
    <name evidence="2" type="ORF">KLA_01865</name>
</gene>
<feature type="transmembrane region" description="Helical" evidence="1">
    <location>
        <begin position="220"/>
        <end position="241"/>
    </location>
</feature>
<sequence>MEVNTYTFSKSAVKKLALKKVLGIQPLILGALIAAFLIANKIENNAFNEDKNLLLISIGIFLIIYIGGLFSAKKSVRQVLEQTSIKITDDSVEYCIPNGENTRLAFKEIKNQKLSKYGLKLYGINKQVFISNRVTGFNEILESLKTNTQTRLIQYATKYKINQLVLNNLVGLFFMIMVTSLFIVDAKNLKLILGIPIFLVLVYSVITVKADKNIPSEFNFIVRKTAFYGVVLLVYLIYVYFFT</sequence>
<keyword evidence="1" id="KW-0472">Membrane</keyword>
<evidence type="ECO:0000313" key="3">
    <source>
        <dbReference type="Proteomes" id="UP000019275"/>
    </source>
</evidence>
<feature type="transmembrane region" description="Helical" evidence="1">
    <location>
        <begin position="164"/>
        <end position="183"/>
    </location>
</feature>
<proteinExistence type="predicted"/>
<name>A0ABP3BD12_9FLAO</name>